<evidence type="ECO:0000256" key="2">
    <source>
        <dbReference type="ARBA" id="ARBA00022438"/>
    </source>
</evidence>
<dbReference type="Gene3D" id="3.40.630.10">
    <property type="entry name" value="Zn peptidases"/>
    <property type="match status" value="1"/>
</dbReference>
<dbReference type="GO" id="GO:0006508">
    <property type="term" value="P:proteolysis"/>
    <property type="evidence" value="ECO:0007669"/>
    <property type="project" value="UniProtKB-KW"/>
</dbReference>
<dbReference type="GO" id="GO:0030145">
    <property type="term" value="F:manganese ion binding"/>
    <property type="evidence" value="ECO:0007669"/>
    <property type="project" value="InterPro"/>
</dbReference>
<evidence type="ECO:0000259" key="6">
    <source>
        <dbReference type="PROSITE" id="PS00631"/>
    </source>
</evidence>
<name>A0A6B3LVA2_9BACT</name>
<evidence type="ECO:0000313" key="8">
    <source>
        <dbReference type="Proteomes" id="UP000474777"/>
    </source>
</evidence>
<dbReference type="SUPFAM" id="SSF53187">
    <property type="entry name" value="Zn-dependent exopeptidases"/>
    <property type="match status" value="1"/>
</dbReference>
<dbReference type="GO" id="GO:0070006">
    <property type="term" value="F:metalloaminopeptidase activity"/>
    <property type="evidence" value="ECO:0007669"/>
    <property type="project" value="InterPro"/>
</dbReference>
<keyword evidence="5" id="KW-0464">Manganese</keyword>
<dbReference type="AlphaFoldDB" id="A0A6B3LVA2"/>
<evidence type="ECO:0000313" key="7">
    <source>
        <dbReference type="EMBL" id="NEM97391.1"/>
    </source>
</evidence>
<dbReference type="GO" id="GO:0005737">
    <property type="term" value="C:cytoplasm"/>
    <property type="evidence" value="ECO:0007669"/>
    <property type="project" value="InterPro"/>
</dbReference>
<dbReference type="PRINTS" id="PR00481">
    <property type="entry name" value="LAMNOPPTDASE"/>
</dbReference>
<evidence type="ECO:0000256" key="1">
    <source>
        <dbReference type="ARBA" id="ARBA00009528"/>
    </source>
</evidence>
<dbReference type="InterPro" id="IPR043472">
    <property type="entry name" value="Macro_dom-like"/>
</dbReference>
<dbReference type="PANTHER" id="PTHR11963">
    <property type="entry name" value="LEUCINE AMINOPEPTIDASE-RELATED"/>
    <property type="match status" value="1"/>
</dbReference>
<evidence type="ECO:0000256" key="4">
    <source>
        <dbReference type="ARBA" id="ARBA00022801"/>
    </source>
</evidence>
<dbReference type="SUPFAM" id="SSF52949">
    <property type="entry name" value="Macro domain-like"/>
    <property type="match status" value="1"/>
</dbReference>
<dbReference type="CDD" id="cd00433">
    <property type="entry name" value="Peptidase_M17"/>
    <property type="match status" value="1"/>
</dbReference>
<organism evidence="7 8">
    <name type="scientific">Pontibacter burrus</name>
    <dbReference type="NCBI Taxonomy" id="2704466"/>
    <lineage>
        <taxon>Bacteria</taxon>
        <taxon>Pseudomonadati</taxon>
        <taxon>Bacteroidota</taxon>
        <taxon>Cytophagia</taxon>
        <taxon>Cytophagales</taxon>
        <taxon>Hymenobacteraceae</taxon>
        <taxon>Pontibacter</taxon>
    </lineage>
</organism>
<keyword evidence="4" id="KW-0378">Hydrolase</keyword>
<dbReference type="PANTHER" id="PTHR11963:SF23">
    <property type="entry name" value="CYTOSOL AMINOPEPTIDASE"/>
    <property type="match status" value="1"/>
</dbReference>
<dbReference type="Proteomes" id="UP000474777">
    <property type="component" value="Unassembled WGS sequence"/>
</dbReference>
<accession>A0A6B3LVA2</accession>
<reference evidence="7 8" key="1">
    <citation type="submission" date="2020-02" db="EMBL/GenBank/DDBJ databases">
        <authorList>
            <person name="Kim M.K."/>
        </authorList>
    </citation>
    <scope>NUCLEOTIDE SEQUENCE [LARGE SCALE GENOMIC DNA]</scope>
    <source>
        <strain evidence="7 8">BT327</strain>
    </source>
</reference>
<dbReference type="Gene3D" id="3.40.220.10">
    <property type="entry name" value="Leucine Aminopeptidase, subunit E, domain 1"/>
    <property type="match status" value="1"/>
</dbReference>
<evidence type="ECO:0000256" key="5">
    <source>
        <dbReference type="ARBA" id="ARBA00023211"/>
    </source>
</evidence>
<dbReference type="Pfam" id="PF00883">
    <property type="entry name" value="Peptidase_M17"/>
    <property type="match status" value="1"/>
</dbReference>
<evidence type="ECO:0000256" key="3">
    <source>
        <dbReference type="ARBA" id="ARBA00022670"/>
    </source>
</evidence>
<dbReference type="PROSITE" id="PS00631">
    <property type="entry name" value="CYTOSOL_AP"/>
    <property type="match status" value="1"/>
</dbReference>
<dbReference type="EMBL" id="JAAGWD010000002">
    <property type="protein sequence ID" value="NEM97391.1"/>
    <property type="molecule type" value="Genomic_DNA"/>
</dbReference>
<dbReference type="InterPro" id="IPR011356">
    <property type="entry name" value="Leucine_aapep/pepB"/>
</dbReference>
<keyword evidence="2 7" id="KW-0031">Aminopeptidase</keyword>
<keyword evidence="8" id="KW-1185">Reference proteome</keyword>
<dbReference type="RefSeq" id="WP_163913691.1">
    <property type="nucleotide sequence ID" value="NZ_JAAGWD010000002.1"/>
</dbReference>
<gene>
    <name evidence="7" type="ORF">GXP69_06765</name>
</gene>
<dbReference type="InterPro" id="IPR000819">
    <property type="entry name" value="Peptidase_M17_C"/>
</dbReference>
<protein>
    <submittedName>
        <fullName evidence="7">Leucyl aminopeptidase</fullName>
    </submittedName>
</protein>
<keyword evidence="3" id="KW-0645">Protease</keyword>
<feature type="domain" description="Cytosol aminopeptidase" evidence="6">
    <location>
        <begin position="325"/>
        <end position="332"/>
    </location>
</feature>
<sequence>MPTQLKYDTSFTKNTDLALIIAPDRINELTELQPEEQNYVQQQVQQEAKFIYLNRYSHRVYIVVNPQAKTEDQRNETLRVAGHTLLKQLRTDKSESITIVDKTNSNASLFLAEGLYLGNYQYFKHKTKDTKPSTLQTITIADETIDTAQVQELANVLEAVHKTRNLINEPHSHQSAPQFSEQLTELANEAGFSIDVLDELKIQSLKMGGLLAVNQGSEEPATFNILEWKPANAKNSKPYVLVGKGVVYDTGGLSLKPTPMSMDYMKSDMAGAAAVTGVLYAAAKNNLPLHIIGLIPATDNRPGGQAVAPGDVITMHNGMTVEVLNTDAEGRLILADALSFAKKYNPELVIDLATLTGAAQRALGKEAIAAMGTAGDEIMNELKKVGNKVHERIVDFPLYEEYGKQLESDIADLKNIGGAEAGHITAGKFLEAFTDYPWVHFDIAGTAYLHAEDSYRGKLATGTGVRLVYNYLREQAN</sequence>
<comment type="similarity">
    <text evidence="1">Belongs to the peptidase M17 family.</text>
</comment>
<proteinExistence type="inferred from homology"/>
<comment type="caution">
    <text evidence="7">The sequence shown here is derived from an EMBL/GenBank/DDBJ whole genome shotgun (WGS) entry which is preliminary data.</text>
</comment>